<feature type="compositionally biased region" description="Polar residues" evidence="11">
    <location>
        <begin position="20"/>
        <end position="33"/>
    </location>
</feature>
<dbReference type="PANTHER" id="PTHR23333:SF4">
    <property type="entry name" value="UBX DOMAIN-CONTAINING PROTEIN 11"/>
    <property type="match status" value="1"/>
</dbReference>
<dbReference type="PROSITE" id="PS50033">
    <property type="entry name" value="UBX"/>
    <property type="match status" value="1"/>
</dbReference>
<evidence type="ECO:0000256" key="11">
    <source>
        <dbReference type="SAM" id="MobiDB-lite"/>
    </source>
</evidence>
<organism evidence="14 15">
    <name type="scientific">Tachysurus vachellii</name>
    <name type="common">Darkbarbel catfish</name>
    <name type="synonym">Pelteobagrus vachellii</name>
    <dbReference type="NCBI Taxonomy" id="175792"/>
    <lineage>
        <taxon>Eukaryota</taxon>
        <taxon>Metazoa</taxon>
        <taxon>Chordata</taxon>
        <taxon>Craniata</taxon>
        <taxon>Vertebrata</taxon>
        <taxon>Euteleostomi</taxon>
        <taxon>Actinopterygii</taxon>
        <taxon>Neopterygii</taxon>
        <taxon>Teleostei</taxon>
        <taxon>Ostariophysi</taxon>
        <taxon>Siluriformes</taxon>
        <taxon>Bagridae</taxon>
        <taxon>Tachysurus</taxon>
    </lineage>
</organism>
<dbReference type="Proteomes" id="UP001187315">
    <property type="component" value="Unassembled WGS sequence"/>
</dbReference>
<evidence type="ECO:0000256" key="3">
    <source>
        <dbReference type="ARBA" id="ARBA00023054"/>
    </source>
</evidence>
<protein>
    <recommendedName>
        <fullName evidence="7">UBX domain-containing protein 11</fullName>
    </recommendedName>
    <alternativeName>
        <fullName evidence="9">Socius</fullName>
    </alternativeName>
    <alternativeName>
        <fullName evidence="8">UBX domain-containing protein 5</fullName>
    </alternativeName>
</protein>
<proteinExistence type="predicted"/>
<dbReference type="Pfam" id="PF00789">
    <property type="entry name" value="UBX"/>
    <property type="match status" value="1"/>
</dbReference>
<keyword evidence="2" id="KW-0963">Cytoplasm</keyword>
<evidence type="ECO:0000313" key="14">
    <source>
        <dbReference type="EMBL" id="KAK2815330.1"/>
    </source>
</evidence>
<comment type="subunit">
    <text evidence="6">Interacts with GNA12, GNA13, RND1, RND2 and RND3.</text>
</comment>
<dbReference type="Gene3D" id="3.10.20.90">
    <property type="entry name" value="Phosphatidylinositol 3-kinase Catalytic Subunit, Chain A, domain 1"/>
    <property type="match status" value="1"/>
</dbReference>
<dbReference type="InterPro" id="IPR012989">
    <property type="entry name" value="SEP_domain"/>
</dbReference>
<keyword evidence="15" id="KW-1185">Reference proteome</keyword>
<dbReference type="Gene3D" id="3.30.420.210">
    <property type="entry name" value="SEP domain"/>
    <property type="match status" value="1"/>
</dbReference>
<evidence type="ECO:0000259" key="12">
    <source>
        <dbReference type="PROSITE" id="PS50033"/>
    </source>
</evidence>
<comment type="caution">
    <text evidence="14">The sequence shown here is derived from an EMBL/GenBank/DDBJ whole genome shotgun (WGS) entry which is preliminary data.</text>
</comment>
<dbReference type="SUPFAM" id="SSF54236">
    <property type="entry name" value="Ubiquitin-like"/>
    <property type="match status" value="1"/>
</dbReference>
<accession>A0AA88IJ01</accession>
<dbReference type="GO" id="GO:0005856">
    <property type="term" value="C:cytoskeleton"/>
    <property type="evidence" value="ECO:0007669"/>
    <property type="project" value="UniProtKB-SubCell"/>
</dbReference>
<reference evidence="14" key="1">
    <citation type="submission" date="2023-08" db="EMBL/GenBank/DDBJ databases">
        <title>Pelteobagrus vachellii genome.</title>
        <authorList>
            <person name="Liu H."/>
        </authorList>
    </citation>
    <scope>NUCLEOTIDE SEQUENCE</scope>
    <source>
        <strain evidence="14">PRFRI_2022a</strain>
        <tissue evidence="14">Muscle</tissue>
    </source>
</reference>
<keyword evidence="3 10" id="KW-0175">Coiled coil</keyword>
<dbReference type="InterPro" id="IPR029071">
    <property type="entry name" value="Ubiquitin-like_domsf"/>
</dbReference>
<gene>
    <name evidence="14" type="ORF">Q7C36_023596</name>
</gene>
<evidence type="ECO:0000256" key="9">
    <source>
        <dbReference type="ARBA" id="ARBA00081109"/>
    </source>
</evidence>
<comment type="subcellular location">
    <subcellularLocation>
        <location evidence="1">Cytoplasm</location>
        <location evidence="1">Cytoskeleton</location>
    </subcellularLocation>
</comment>
<evidence type="ECO:0000259" key="13">
    <source>
        <dbReference type="PROSITE" id="PS51399"/>
    </source>
</evidence>
<evidence type="ECO:0000256" key="10">
    <source>
        <dbReference type="SAM" id="Coils"/>
    </source>
</evidence>
<sequence length="458" mass="52652">MIIKEYEASLLRNLFPMRQSGSEVTPSLNTPRSKITPRRGPQEVSPSDFELMSSMMQKLNQLERKVTSQALDIDKKKRRILELEEKLSLLHEKTDREQQDDEDMDRKCRRLQQQVWEMEKFLSDYGMIWVGDGEKEGVDNEAVNRQTSQQAERLSSVWISPLLSGASLVRTFSVNFDLVLQNIRDLNVLAGEAGTRITFVPGGAKLTQQPAVDLQLYRNGMLMSHGPFRAYTEPQTQRFLQDLMDGFFPSELQDKFPDGVLFQVVDRHEEEFRTEFPGKGHTVGRSEQEVMRYREEKIETPFRNSCEQERKLSMQQFLNKLPECVVKGGNVINIRSSLKHHLQGCERAESCVLSLIDTPALQTLRERPECGEVSEISKLKVKSEDGEKTFILKMFFSETIGHLRRYLDAHRGFGEPHYDIISAFPHQCYHSDDNQTLLQCGLTPNAALLLRLRPPVTS</sequence>
<evidence type="ECO:0000256" key="5">
    <source>
        <dbReference type="ARBA" id="ARBA00059434"/>
    </source>
</evidence>
<dbReference type="InterPro" id="IPR001012">
    <property type="entry name" value="UBX_dom"/>
</dbReference>
<evidence type="ECO:0000256" key="8">
    <source>
        <dbReference type="ARBA" id="ARBA00075811"/>
    </source>
</evidence>
<feature type="region of interest" description="Disordered" evidence="11">
    <location>
        <begin position="20"/>
        <end position="46"/>
    </location>
</feature>
<evidence type="ECO:0000256" key="7">
    <source>
        <dbReference type="ARBA" id="ARBA00073759"/>
    </source>
</evidence>
<feature type="domain" description="UBX" evidence="12">
    <location>
        <begin position="372"/>
        <end position="450"/>
    </location>
</feature>
<dbReference type="Pfam" id="PF08059">
    <property type="entry name" value="SEP"/>
    <property type="match status" value="1"/>
</dbReference>
<dbReference type="AlphaFoldDB" id="A0AA88IJ01"/>
<dbReference type="SMART" id="SM00553">
    <property type="entry name" value="SEP"/>
    <property type="match status" value="1"/>
</dbReference>
<evidence type="ECO:0000256" key="4">
    <source>
        <dbReference type="ARBA" id="ARBA00023212"/>
    </source>
</evidence>
<dbReference type="PROSITE" id="PS51399">
    <property type="entry name" value="SEP"/>
    <property type="match status" value="1"/>
</dbReference>
<dbReference type="InterPro" id="IPR036241">
    <property type="entry name" value="NSFL1C_SEP_dom_sf"/>
</dbReference>
<keyword evidence="4" id="KW-0206">Cytoskeleton</keyword>
<evidence type="ECO:0000256" key="2">
    <source>
        <dbReference type="ARBA" id="ARBA00022490"/>
    </source>
</evidence>
<comment type="function">
    <text evidence="5">May be involved in the reorganization of actin cytoskeleton mediated by RND1, RND2 and RND3. Promotes RHOA activation mediated by GNA12 and GNA13.</text>
</comment>
<evidence type="ECO:0000313" key="15">
    <source>
        <dbReference type="Proteomes" id="UP001187315"/>
    </source>
</evidence>
<dbReference type="PANTHER" id="PTHR23333">
    <property type="entry name" value="UBX DOMAIN CONTAINING PROTEIN"/>
    <property type="match status" value="1"/>
</dbReference>
<name>A0AA88IJ01_TACVA</name>
<dbReference type="GO" id="GO:0043130">
    <property type="term" value="F:ubiquitin binding"/>
    <property type="evidence" value="ECO:0007669"/>
    <property type="project" value="TreeGrafter"/>
</dbReference>
<dbReference type="SUPFAM" id="SSF102848">
    <property type="entry name" value="NSFL1 (p97 ATPase) cofactor p47, SEP domain"/>
    <property type="match status" value="1"/>
</dbReference>
<evidence type="ECO:0000256" key="6">
    <source>
        <dbReference type="ARBA" id="ARBA00062345"/>
    </source>
</evidence>
<feature type="domain" description="SEP" evidence="13">
    <location>
        <begin position="209"/>
        <end position="273"/>
    </location>
</feature>
<dbReference type="GO" id="GO:0043161">
    <property type="term" value="P:proteasome-mediated ubiquitin-dependent protein catabolic process"/>
    <property type="evidence" value="ECO:0007669"/>
    <property type="project" value="TreeGrafter"/>
</dbReference>
<evidence type="ECO:0000256" key="1">
    <source>
        <dbReference type="ARBA" id="ARBA00004245"/>
    </source>
</evidence>
<feature type="coiled-coil region" evidence="10">
    <location>
        <begin position="59"/>
        <end position="100"/>
    </location>
</feature>
<dbReference type="EMBL" id="JAVHJS010000026">
    <property type="protein sequence ID" value="KAK2815330.1"/>
    <property type="molecule type" value="Genomic_DNA"/>
</dbReference>
<dbReference type="CDD" id="cd17077">
    <property type="entry name" value="UBX_UBXN11"/>
    <property type="match status" value="1"/>
</dbReference>
<dbReference type="FunFam" id="3.30.420.210:FF:000003">
    <property type="entry name" value="UBX domain protein 11"/>
    <property type="match status" value="1"/>
</dbReference>